<dbReference type="Pfam" id="PF04932">
    <property type="entry name" value="Wzy_C"/>
    <property type="match status" value="1"/>
</dbReference>
<dbReference type="InterPro" id="IPR051533">
    <property type="entry name" value="WaaL-like"/>
</dbReference>
<sequence>MAHRDFQPDRGPTNFTQFRRFLTRVDVLTGILILVVCAAFVLETRWHRNLLYLLAVPAFLHSLWGANWHAVWAAPIFRLIVVYLAYFCLSAFWSVSFSWLGFADLLRVGLLSLMFVAIVVILATAQNEFEAKLFFWISVTAGLCLVALFAAALSGWMEPGNRLSGFGLASHPIIGATLYGITLLVCAFALIPSARGGCERFLWFTVIALCAIFMLMAGSRGPLLALGAALALGLAVNKTKSGVLVFAVLGVFGAALTIGLVVGVASIETTLTRGFSGHAQLWLQSLSAIAERPWFGYGALTDVMFESTNGTQRSSHNLYLANQFYGGLPASVLLTGLLGVSGLEAIRAARNGAPIYLILLTFGLTCAFFDTRSLVQNLGREWLTIWLPLALLAGRQIRAKHGQSGMATNPTV</sequence>
<gene>
    <name evidence="7" type="ORF">HBA54_01025</name>
</gene>
<comment type="caution">
    <text evidence="7">The sequence shown here is derived from an EMBL/GenBank/DDBJ whole genome shotgun (WGS) entry which is preliminary data.</text>
</comment>
<keyword evidence="4 5" id="KW-0472">Membrane</keyword>
<evidence type="ECO:0000313" key="8">
    <source>
        <dbReference type="Proteomes" id="UP000761264"/>
    </source>
</evidence>
<feature type="domain" description="O-antigen ligase-related" evidence="6">
    <location>
        <begin position="206"/>
        <end position="334"/>
    </location>
</feature>
<dbReference type="PANTHER" id="PTHR37422">
    <property type="entry name" value="TEICHURONIC ACID BIOSYNTHESIS PROTEIN TUAE"/>
    <property type="match status" value="1"/>
</dbReference>
<feature type="transmembrane region" description="Helical" evidence="5">
    <location>
        <begin position="324"/>
        <end position="343"/>
    </location>
</feature>
<comment type="subcellular location">
    <subcellularLocation>
        <location evidence="1">Membrane</location>
        <topology evidence="1">Multi-pass membrane protein</topology>
    </subcellularLocation>
</comment>
<dbReference type="EMBL" id="JAAQPH010000001">
    <property type="protein sequence ID" value="NIA67170.1"/>
    <property type="molecule type" value="Genomic_DNA"/>
</dbReference>
<evidence type="ECO:0000256" key="3">
    <source>
        <dbReference type="ARBA" id="ARBA00022989"/>
    </source>
</evidence>
<feature type="transmembrane region" description="Helical" evidence="5">
    <location>
        <begin position="49"/>
        <end position="66"/>
    </location>
</feature>
<evidence type="ECO:0000256" key="2">
    <source>
        <dbReference type="ARBA" id="ARBA00022692"/>
    </source>
</evidence>
<name>A0A967C2X4_9PROT</name>
<reference evidence="7" key="1">
    <citation type="submission" date="2020-03" db="EMBL/GenBank/DDBJ databases">
        <title>Genome of Pelagibius litoralis DSM 21314T.</title>
        <authorList>
            <person name="Wang G."/>
        </authorList>
    </citation>
    <scope>NUCLEOTIDE SEQUENCE</scope>
    <source>
        <strain evidence="7">DSM 21314</strain>
    </source>
</reference>
<keyword evidence="8" id="KW-1185">Reference proteome</keyword>
<dbReference type="PANTHER" id="PTHR37422:SF21">
    <property type="entry name" value="EXOQ-LIKE PROTEIN"/>
    <property type="match status" value="1"/>
</dbReference>
<feature type="transmembrane region" description="Helical" evidence="5">
    <location>
        <begin position="168"/>
        <end position="191"/>
    </location>
</feature>
<organism evidence="7 8">
    <name type="scientific">Pelagibius litoralis</name>
    <dbReference type="NCBI Taxonomy" id="374515"/>
    <lineage>
        <taxon>Bacteria</taxon>
        <taxon>Pseudomonadati</taxon>
        <taxon>Pseudomonadota</taxon>
        <taxon>Alphaproteobacteria</taxon>
        <taxon>Rhodospirillales</taxon>
        <taxon>Rhodovibrionaceae</taxon>
        <taxon>Pelagibius</taxon>
    </lineage>
</organism>
<feature type="transmembrane region" description="Helical" evidence="5">
    <location>
        <begin position="133"/>
        <end position="156"/>
    </location>
</feature>
<dbReference type="RefSeq" id="WP_167220454.1">
    <property type="nucleotide sequence ID" value="NZ_JAAQPH010000001.1"/>
</dbReference>
<protein>
    <recommendedName>
        <fullName evidence="6">O-antigen ligase-related domain-containing protein</fullName>
    </recommendedName>
</protein>
<keyword evidence="3 5" id="KW-1133">Transmembrane helix</keyword>
<dbReference type="Proteomes" id="UP000761264">
    <property type="component" value="Unassembled WGS sequence"/>
</dbReference>
<accession>A0A967C2X4</accession>
<feature type="transmembrane region" description="Helical" evidence="5">
    <location>
        <begin position="21"/>
        <end position="42"/>
    </location>
</feature>
<evidence type="ECO:0000256" key="4">
    <source>
        <dbReference type="ARBA" id="ARBA00023136"/>
    </source>
</evidence>
<dbReference type="InterPro" id="IPR007016">
    <property type="entry name" value="O-antigen_ligase-rel_domated"/>
</dbReference>
<feature type="transmembrane region" description="Helical" evidence="5">
    <location>
        <begin position="72"/>
        <end position="93"/>
    </location>
</feature>
<feature type="transmembrane region" description="Helical" evidence="5">
    <location>
        <begin position="355"/>
        <end position="375"/>
    </location>
</feature>
<feature type="transmembrane region" description="Helical" evidence="5">
    <location>
        <begin position="105"/>
        <end position="127"/>
    </location>
</feature>
<evidence type="ECO:0000313" key="7">
    <source>
        <dbReference type="EMBL" id="NIA67170.1"/>
    </source>
</evidence>
<feature type="transmembrane region" description="Helical" evidence="5">
    <location>
        <begin position="243"/>
        <end position="267"/>
    </location>
</feature>
<evidence type="ECO:0000259" key="6">
    <source>
        <dbReference type="Pfam" id="PF04932"/>
    </source>
</evidence>
<dbReference type="AlphaFoldDB" id="A0A967C2X4"/>
<keyword evidence="2 5" id="KW-0812">Transmembrane</keyword>
<dbReference type="GO" id="GO:0016020">
    <property type="term" value="C:membrane"/>
    <property type="evidence" value="ECO:0007669"/>
    <property type="project" value="UniProtKB-SubCell"/>
</dbReference>
<feature type="transmembrane region" description="Helical" evidence="5">
    <location>
        <begin position="203"/>
        <end position="236"/>
    </location>
</feature>
<evidence type="ECO:0000256" key="1">
    <source>
        <dbReference type="ARBA" id="ARBA00004141"/>
    </source>
</evidence>
<proteinExistence type="predicted"/>
<evidence type="ECO:0000256" key="5">
    <source>
        <dbReference type="SAM" id="Phobius"/>
    </source>
</evidence>